<dbReference type="InterPro" id="IPR027417">
    <property type="entry name" value="P-loop_NTPase"/>
</dbReference>
<gene>
    <name evidence="4" type="ORF">EF807_02660</name>
</gene>
<keyword evidence="2" id="KW-0067">ATP-binding</keyword>
<evidence type="ECO:0000256" key="2">
    <source>
        <dbReference type="ARBA" id="ARBA00022840"/>
    </source>
</evidence>
<keyword evidence="1" id="KW-0547">Nucleotide-binding</keyword>
<accession>A0A520KYR9</accession>
<name>A0A520KYR9_9EURY</name>
<comment type="caution">
    <text evidence="4">The sequence shown here is derived from an EMBL/GenBank/DDBJ whole genome shotgun (WGS) entry which is preliminary data.</text>
</comment>
<keyword evidence="4" id="KW-0969">Cilium</keyword>
<sequence length="239" mass="26989">MAESIRKKVDVISSGNSEIDKGLGGGMPPKSLTLVEGENDTGKSVMLQQFTWGALRQYHNIAYYTTENTTKSFLSQMGSLSLDVSDHFAWGYLKIYPLQLEEIEWSAEQMRKMLRLISTHINKSKEEVVMIDSLTVFTTYSTEDDIMEFLTDCKFICDGGKTIFITLHKHAYEEDVLVRIRSIFDGHIVLLKEQIGDRFINVLQVSKVRGATKTTGNIVSFEVHPGFGLRVIPITQAQL</sequence>
<dbReference type="AlphaFoldDB" id="A0A520KYR9"/>
<dbReference type="SUPFAM" id="SSF52540">
    <property type="entry name" value="P-loop containing nucleoside triphosphate hydrolases"/>
    <property type="match status" value="1"/>
</dbReference>
<dbReference type="PANTHER" id="PTHR43637">
    <property type="entry name" value="UPF0273 PROTEIN TM_0370"/>
    <property type="match status" value="1"/>
</dbReference>
<dbReference type="InterPro" id="IPR014774">
    <property type="entry name" value="KaiC-like_dom"/>
</dbReference>
<dbReference type="Proteomes" id="UP000320766">
    <property type="component" value="Unassembled WGS sequence"/>
</dbReference>
<dbReference type="Pfam" id="PF06745">
    <property type="entry name" value="ATPase"/>
    <property type="match status" value="1"/>
</dbReference>
<evidence type="ECO:0000256" key="1">
    <source>
        <dbReference type="ARBA" id="ARBA00022741"/>
    </source>
</evidence>
<evidence type="ECO:0000313" key="4">
    <source>
        <dbReference type="EMBL" id="RZN71026.1"/>
    </source>
</evidence>
<dbReference type="GO" id="GO:0005524">
    <property type="term" value="F:ATP binding"/>
    <property type="evidence" value="ECO:0007669"/>
    <property type="project" value="UniProtKB-KW"/>
</dbReference>
<protein>
    <submittedName>
        <fullName evidence="4">Flagellar accessory protein FlaH</fullName>
    </submittedName>
</protein>
<reference evidence="4 5" key="1">
    <citation type="journal article" date="2019" name="Nat. Microbiol.">
        <title>Wide diversity of methane and short-chain alkane metabolisms in uncultured archaea.</title>
        <authorList>
            <person name="Borrel G."/>
            <person name="Adam P.S."/>
            <person name="McKay L.J."/>
            <person name="Chen L.X."/>
            <person name="Sierra-Garcia I.N."/>
            <person name="Sieber C.M."/>
            <person name="Letourneur Q."/>
            <person name="Ghozlane A."/>
            <person name="Andersen G.L."/>
            <person name="Li W.J."/>
            <person name="Hallam S.J."/>
            <person name="Muyzer G."/>
            <person name="de Oliveira V.M."/>
            <person name="Inskeep W.P."/>
            <person name="Banfield J.F."/>
            <person name="Gribaldo S."/>
        </authorList>
    </citation>
    <scope>NUCLEOTIDE SEQUENCE [LARGE SCALE GENOMIC DNA]</scope>
    <source>
        <strain evidence="4">NM1b</strain>
    </source>
</reference>
<organism evidence="4 5">
    <name type="scientific">Candidatus Methanolliviera hydrocarbonicum</name>
    <dbReference type="NCBI Taxonomy" id="2491085"/>
    <lineage>
        <taxon>Archaea</taxon>
        <taxon>Methanobacteriati</taxon>
        <taxon>Methanobacteriota</taxon>
        <taxon>Candidatus Methanoliparia</taxon>
        <taxon>Candidatus Methanoliparales</taxon>
        <taxon>Candidatus Methanollivieraceae</taxon>
        <taxon>Candidatus Methanolliviera</taxon>
    </lineage>
</organism>
<dbReference type="NCBIfam" id="NF004723">
    <property type="entry name" value="PRK06067.1"/>
    <property type="match status" value="1"/>
</dbReference>
<dbReference type="Gene3D" id="3.40.50.300">
    <property type="entry name" value="P-loop containing nucleotide triphosphate hydrolases"/>
    <property type="match status" value="1"/>
</dbReference>
<evidence type="ECO:0000259" key="3">
    <source>
        <dbReference type="Pfam" id="PF06745"/>
    </source>
</evidence>
<evidence type="ECO:0000313" key="5">
    <source>
        <dbReference type="Proteomes" id="UP000320766"/>
    </source>
</evidence>
<feature type="domain" description="KaiC-like" evidence="3">
    <location>
        <begin position="14"/>
        <end position="234"/>
    </location>
</feature>
<dbReference type="EMBL" id="RXIL01000047">
    <property type="protein sequence ID" value="RZN71026.1"/>
    <property type="molecule type" value="Genomic_DNA"/>
</dbReference>
<keyword evidence="4" id="KW-0282">Flagellum</keyword>
<keyword evidence="4" id="KW-0966">Cell projection</keyword>
<dbReference type="PANTHER" id="PTHR43637:SF3">
    <property type="entry name" value="FLAGELLA-RELATED PROTEIN H-RELATED"/>
    <property type="match status" value="1"/>
</dbReference>
<proteinExistence type="predicted"/>